<keyword evidence="1" id="KW-0813">Transport</keyword>
<protein>
    <submittedName>
        <fullName evidence="6">Thioredoxin</fullName>
    </submittedName>
</protein>
<dbReference type="PROSITE" id="PS51352">
    <property type="entry name" value="THIOREDOXIN_2"/>
    <property type="match status" value="1"/>
</dbReference>
<dbReference type="GO" id="GO:0005829">
    <property type="term" value="C:cytosol"/>
    <property type="evidence" value="ECO:0007669"/>
    <property type="project" value="TreeGrafter"/>
</dbReference>
<feature type="domain" description="Thioredoxin" evidence="5">
    <location>
        <begin position="1"/>
        <end position="80"/>
    </location>
</feature>
<dbReference type="PANTHER" id="PTHR45663:SF11">
    <property type="entry name" value="GEO12009P1"/>
    <property type="match status" value="1"/>
</dbReference>
<organism evidence="6">
    <name type="scientific">hydrothermal vent metagenome</name>
    <dbReference type="NCBI Taxonomy" id="652676"/>
    <lineage>
        <taxon>unclassified sequences</taxon>
        <taxon>metagenomes</taxon>
        <taxon>ecological metagenomes</taxon>
    </lineage>
</organism>
<sequence>ADWCGPCKRLAPIMVEMAKKYDGKVRFYRVNVDKEKKLASIFNIRSIPAVLFIPKKGKPMMQVGLLPHSTYVQIIDEHLLHKKPQIKK</sequence>
<dbReference type="Pfam" id="PF00085">
    <property type="entry name" value="Thioredoxin"/>
    <property type="match status" value="1"/>
</dbReference>
<reference evidence="6" key="1">
    <citation type="submission" date="2018-06" db="EMBL/GenBank/DDBJ databases">
        <authorList>
            <person name="Zhirakovskaya E."/>
        </authorList>
    </citation>
    <scope>NUCLEOTIDE SEQUENCE</scope>
</reference>
<gene>
    <name evidence="6" type="ORF">MNBD_BACTEROID07-233</name>
</gene>
<keyword evidence="4" id="KW-0676">Redox-active center</keyword>
<dbReference type="GO" id="GO:0015035">
    <property type="term" value="F:protein-disulfide reductase activity"/>
    <property type="evidence" value="ECO:0007669"/>
    <property type="project" value="InterPro"/>
</dbReference>
<evidence type="ECO:0000256" key="3">
    <source>
        <dbReference type="ARBA" id="ARBA00023157"/>
    </source>
</evidence>
<dbReference type="PIRSF" id="PIRSF000077">
    <property type="entry name" value="Thioredoxin"/>
    <property type="match status" value="1"/>
</dbReference>
<dbReference type="EMBL" id="UOET01000207">
    <property type="protein sequence ID" value="VAW28211.1"/>
    <property type="molecule type" value="Genomic_DNA"/>
</dbReference>
<dbReference type="AlphaFoldDB" id="A0A3B0UB44"/>
<evidence type="ECO:0000259" key="5">
    <source>
        <dbReference type="PROSITE" id="PS51352"/>
    </source>
</evidence>
<keyword evidence="3" id="KW-1015">Disulfide bond</keyword>
<dbReference type="GO" id="GO:0045454">
    <property type="term" value="P:cell redox homeostasis"/>
    <property type="evidence" value="ECO:0007669"/>
    <property type="project" value="TreeGrafter"/>
</dbReference>
<name>A0A3B0UB44_9ZZZZ</name>
<evidence type="ECO:0000256" key="4">
    <source>
        <dbReference type="ARBA" id="ARBA00023284"/>
    </source>
</evidence>
<feature type="non-terminal residue" evidence="6">
    <location>
        <position position="1"/>
    </location>
</feature>
<accession>A0A3B0UB44</accession>
<dbReference type="PANTHER" id="PTHR45663">
    <property type="entry name" value="GEO12009P1"/>
    <property type="match status" value="1"/>
</dbReference>
<dbReference type="InterPro" id="IPR036249">
    <property type="entry name" value="Thioredoxin-like_sf"/>
</dbReference>
<evidence type="ECO:0000256" key="1">
    <source>
        <dbReference type="ARBA" id="ARBA00022448"/>
    </source>
</evidence>
<dbReference type="Gene3D" id="3.40.30.10">
    <property type="entry name" value="Glutaredoxin"/>
    <property type="match status" value="1"/>
</dbReference>
<dbReference type="CDD" id="cd02947">
    <property type="entry name" value="TRX_family"/>
    <property type="match status" value="1"/>
</dbReference>
<proteinExistence type="predicted"/>
<dbReference type="InterPro" id="IPR005746">
    <property type="entry name" value="Thioredoxin"/>
</dbReference>
<keyword evidence="2" id="KW-0249">Electron transport</keyword>
<evidence type="ECO:0000256" key="2">
    <source>
        <dbReference type="ARBA" id="ARBA00022982"/>
    </source>
</evidence>
<evidence type="ECO:0000313" key="6">
    <source>
        <dbReference type="EMBL" id="VAW28211.1"/>
    </source>
</evidence>
<dbReference type="SUPFAM" id="SSF52833">
    <property type="entry name" value="Thioredoxin-like"/>
    <property type="match status" value="1"/>
</dbReference>
<dbReference type="InterPro" id="IPR013766">
    <property type="entry name" value="Thioredoxin_domain"/>
</dbReference>